<dbReference type="Gramene" id="ERN20277">
    <property type="protein sequence ID" value="ERN20277"/>
    <property type="gene ID" value="AMTR_s00066p00168000"/>
</dbReference>
<dbReference type="EMBL" id="KI392060">
    <property type="protein sequence ID" value="ERN20277.1"/>
    <property type="molecule type" value="Genomic_DNA"/>
</dbReference>
<feature type="transmembrane region" description="Helical" evidence="1">
    <location>
        <begin position="61"/>
        <end position="84"/>
    </location>
</feature>
<proteinExistence type="predicted"/>
<dbReference type="HOGENOM" id="CLU_2500941_0_0_1"/>
<evidence type="ECO:0000313" key="3">
    <source>
        <dbReference type="Proteomes" id="UP000017836"/>
    </source>
</evidence>
<reference evidence="3" key="1">
    <citation type="journal article" date="2013" name="Science">
        <title>The Amborella genome and the evolution of flowering plants.</title>
        <authorList>
            <consortium name="Amborella Genome Project"/>
        </authorList>
    </citation>
    <scope>NUCLEOTIDE SEQUENCE [LARGE SCALE GENOMIC DNA]</scope>
</reference>
<accession>U5DFN5</accession>
<evidence type="ECO:0000313" key="2">
    <source>
        <dbReference type="EMBL" id="ERN20277.1"/>
    </source>
</evidence>
<protein>
    <submittedName>
        <fullName evidence="2">Uncharacterized protein</fullName>
    </submittedName>
</protein>
<name>U5DFN5_AMBTC</name>
<keyword evidence="1" id="KW-0472">Membrane</keyword>
<dbReference type="Proteomes" id="UP000017836">
    <property type="component" value="Unassembled WGS sequence"/>
</dbReference>
<dbReference type="AlphaFoldDB" id="U5DFN5"/>
<organism evidence="2 3">
    <name type="scientific">Amborella trichopoda</name>
    <dbReference type="NCBI Taxonomy" id="13333"/>
    <lineage>
        <taxon>Eukaryota</taxon>
        <taxon>Viridiplantae</taxon>
        <taxon>Streptophyta</taxon>
        <taxon>Embryophyta</taxon>
        <taxon>Tracheophyta</taxon>
        <taxon>Spermatophyta</taxon>
        <taxon>Magnoliopsida</taxon>
        <taxon>Amborellales</taxon>
        <taxon>Amborellaceae</taxon>
        <taxon>Amborella</taxon>
    </lineage>
</organism>
<sequence length="86" mass="9905">MLEFLKNPEKRLHFHVMGLRASSLMIYASEAAFVTVQGKRKKNEHQLKEFLMGKHRRAKMFLYFVYCAGVGTLIMGGSVTQWALLL</sequence>
<keyword evidence="1" id="KW-1133">Transmembrane helix</keyword>
<evidence type="ECO:0000256" key="1">
    <source>
        <dbReference type="SAM" id="Phobius"/>
    </source>
</evidence>
<gene>
    <name evidence="2" type="ORF">AMTR_s00066p00168000</name>
</gene>
<keyword evidence="3" id="KW-1185">Reference proteome</keyword>
<keyword evidence="1" id="KW-0812">Transmembrane</keyword>